<dbReference type="EMBL" id="BPLQ01010407">
    <property type="protein sequence ID" value="GIY50549.1"/>
    <property type="molecule type" value="Genomic_DNA"/>
</dbReference>
<proteinExistence type="predicted"/>
<comment type="caution">
    <text evidence="2">The sequence shown here is derived from an EMBL/GenBank/DDBJ whole genome shotgun (WGS) entry which is preliminary data.</text>
</comment>
<name>A0AAV4TXA7_9ARAC</name>
<feature type="region of interest" description="Disordered" evidence="1">
    <location>
        <begin position="83"/>
        <end position="112"/>
    </location>
</feature>
<sequence length="133" mass="15276">MWKHNKKIETSRIIQKLKLLTRFIPLNNLPRYPLPGIAKAERRVQVQQYGVIAVLSHSRNLLFRSRLLPQRSTWVNIDETSMHRGVGAGGGREHFSSAPRNSRKEGQANRNSASGFAWRTLLMTPGRILEIHR</sequence>
<organism evidence="2 3">
    <name type="scientific">Caerostris darwini</name>
    <dbReference type="NCBI Taxonomy" id="1538125"/>
    <lineage>
        <taxon>Eukaryota</taxon>
        <taxon>Metazoa</taxon>
        <taxon>Ecdysozoa</taxon>
        <taxon>Arthropoda</taxon>
        <taxon>Chelicerata</taxon>
        <taxon>Arachnida</taxon>
        <taxon>Araneae</taxon>
        <taxon>Araneomorphae</taxon>
        <taxon>Entelegynae</taxon>
        <taxon>Araneoidea</taxon>
        <taxon>Araneidae</taxon>
        <taxon>Caerostris</taxon>
    </lineage>
</organism>
<evidence type="ECO:0000256" key="1">
    <source>
        <dbReference type="SAM" id="MobiDB-lite"/>
    </source>
</evidence>
<dbReference type="Proteomes" id="UP001054837">
    <property type="component" value="Unassembled WGS sequence"/>
</dbReference>
<accession>A0AAV4TXA7</accession>
<protein>
    <submittedName>
        <fullName evidence="2">Uncharacterized protein</fullName>
    </submittedName>
</protein>
<dbReference type="AlphaFoldDB" id="A0AAV4TXA7"/>
<reference evidence="2 3" key="1">
    <citation type="submission" date="2021-06" db="EMBL/GenBank/DDBJ databases">
        <title>Caerostris darwini draft genome.</title>
        <authorList>
            <person name="Kono N."/>
            <person name="Arakawa K."/>
        </authorList>
    </citation>
    <scope>NUCLEOTIDE SEQUENCE [LARGE SCALE GENOMIC DNA]</scope>
</reference>
<gene>
    <name evidence="2" type="ORF">CDAR_378921</name>
</gene>
<keyword evidence="3" id="KW-1185">Reference proteome</keyword>
<evidence type="ECO:0000313" key="2">
    <source>
        <dbReference type="EMBL" id="GIY50549.1"/>
    </source>
</evidence>
<evidence type="ECO:0000313" key="3">
    <source>
        <dbReference type="Proteomes" id="UP001054837"/>
    </source>
</evidence>